<dbReference type="PIRSF" id="PIRSF015753">
    <property type="entry name" value="GST"/>
    <property type="match status" value="1"/>
</dbReference>
<dbReference type="InterPro" id="IPR047047">
    <property type="entry name" value="GST_Omega-like_C"/>
</dbReference>
<evidence type="ECO:0000256" key="3">
    <source>
        <dbReference type="PIRSR" id="PIRSR015753-3"/>
    </source>
</evidence>
<dbReference type="PANTHER" id="PTHR32419:SF25">
    <property type="entry name" value="GLUTATHIONE S-TRANSFERASE (EUROFUNG)"/>
    <property type="match status" value="1"/>
</dbReference>
<dbReference type="InterPro" id="IPR010987">
    <property type="entry name" value="Glutathione-S-Trfase_C-like"/>
</dbReference>
<dbReference type="InterPro" id="IPR036249">
    <property type="entry name" value="Thioredoxin-like_sf"/>
</dbReference>
<feature type="binding site" evidence="2">
    <location>
        <position position="91"/>
    </location>
    <ligand>
        <name>glutathione</name>
        <dbReference type="ChEBI" id="CHEBI:57925"/>
    </ligand>
</feature>
<dbReference type="InterPro" id="IPR004045">
    <property type="entry name" value="Glutathione_S-Trfase_N"/>
</dbReference>
<reference evidence="6" key="1">
    <citation type="submission" date="2017-03" db="EMBL/GenBank/DDBJ databases">
        <title>Genomes of endolithic fungi from Antarctica.</title>
        <authorList>
            <person name="Coleine C."/>
            <person name="Masonjones S."/>
            <person name="Stajich J.E."/>
        </authorList>
    </citation>
    <scope>NUCLEOTIDE SEQUENCE [LARGE SCALE GENOMIC DNA]</scope>
    <source>
        <strain evidence="6">CCFEE 5527</strain>
    </source>
</reference>
<dbReference type="Gene3D" id="1.20.1050.10">
    <property type="match status" value="1"/>
</dbReference>
<feature type="binding site" evidence="2">
    <location>
        <begin position="143"/>
        <end position="144"/>
    </location>
    <ligand>
        <name>glutathione</name>
        <dbReference type="ChEBI" id="CHEBI:57925"/>
    </ligand>
</feature>
<sequence length="329" mass="37472">MAPSATSKDHSDLSDVVSKDSGAFKRPTAAFRSWISSAPDSLFPPAKDRYVLYINRGCPWVHRANLVRSLKGLEDVIQLVTMGASLGPEGWAYDGSLGSEEKDPLYGFTTHKQLYMKADPSYAGRYTVPTLWDKQRVTIVSNESSEIIRMLYCEFDEFLPENLREVNKPGGGLLPKQLQGEIDAMNAWVYDGINNGVYKTGFAQGQEAYEESLLKLFEALDRMEVVLEKSKGPYIFGDQLTEADIRLYPTIARFDQAYHTSFRCNLKMIRHDYPNIQKWYSHLYYDETEETRGAFRNTTYFDVIRYGYAKAGRAPVVPMGPRPEMMPKQ</sequence>
<keyword evidence="6" id="KW-1185">Reference proteome</keyword>
<feature type="site" description="Lowers pKa of active site Cys" evidence="3">
    <location>
        <position position="258"/>
    </location>
</feature>
<dbReference type="PROSITE" id="PS50405">
    <property type="entry name" value="GST_CTER"/>
    <property type="match status" value="1"/>
</dbReference>
<proteinExistence type="predicted"/>
<feature type="active site" description="Nucleophile" evidence="1">
    <location>
        <position position="58"/>
    </location>
</feature>
<feature type="active site" description="Proton donor/acceptor" evidence="1">
    <location>
        <position position="198"/>
    </location>
</feature>
<dbReference type="InterPro" id="IPR016639">
    <property type="entry name" value="GST_Omega/GSH"/>
</dbReference>
<dbReference type="SFLD" id="SFLDG01148">
    <property type="entry name" value="Xi_(cytGST)"/>
    <property type="match status" value="1"/>
</dbReference>
<evidence type="ECO:0000313" key="5">
    <source>
        <dbReference type="EMBL" id="OQO00600.1"/>
    </source>
</evidence>
<dbReference type="SUPFAM" id="SSF47616">
    <property type="entry name" value="GST C-terminal domain-like"/>
    <property type="match status" value="1"/>
</dbReference>
<dbReference type="PANTHER" id="PTHR32419">
    <property type="entry name" value="GLUTATHIONYL-HYDROQUINONE REDUCTASE"/>
    <property type="match status" value="1"/>
</dbReference>
<dbReference type="Proteomes" id="UP000192596">
    <property type="component" value="Unassembled WGS sequence"/>
</dbReference>
<dbReference type="CDD" id="cd03190">
    <property type="entry name" value="GST_C_Omega_like"/>
    <property type="match status" value="1"/>
</dbReference>
<dbReference type="InterPro" id="IPR036282">
    <property type="entry name" value="Glutathione-S-Trfase_C_sf"/>
</dbReference>
<dbReference type="GO" id="GO:0004364">
    <property type="term" value="F:glutathione transferase activity"/>
    <property type="evidence" value="ECO:0007669"/>
    <property type="project" value="InterPro"/>
</dbReference>
<feature type="site" description="Lowers pKa of active site Cys" evidence="3">
    <location>
        <position position="308"/>
    </location>
</feature>
<dbReference type="AlphaFoldDB" id="A0A1V8SNF0"/>
<dbReference type="SFLD" id="SFLDS00019">
    <property type="entry name" value="Glutathione_Transferase_(cytos"/>
    <property type="match status" value="1"/>
</dbReference>
<accession>A0A1V8SNF0</accession>
<evidence type="ECO:0000259" key="4">
    <source>
        <dbReference type="PROSITE" id="PS50405"/>
    </source>
</evidence>
<gene>
    <name evidence="5" type="ORF">B0A48_13090</name>
</gene>
<protein>
    <recommendedName>
        <fullName evidence="4">GST C-terminal domain-containing protein</fullName>
    </recommendedName>
</protein>
<dbReference type="Pfam" id="PF13410">
    <property type="entry name" value="GST_C_2"/>
    <property type="match status" value="1"/>
</dbReference>
<dbReference type="InParanoid" id="A0A1V8SNF0"/>
<dbReference type="OrthoDB" id="2309723at2759"/>
<name>A0A1V8SNF0_9PEZI</name>
<dbReference type="EMBL" id="NAJO01000034">
    <property type="protein sequence ID" value="OQO00600.1"/>
    <property type="molecule type" value="Genomic_DNA"/>
</dbReference>
<dbReference type="SFLD" id="SFLDG01206">
    <property type="entry name" value="Xi.1"/>
    <property type="match status" value="1"/>
</dbReference>
<dbReference type="InterPro" id="IPR040079">
    <property type="entry name" value="Glutathione_S-Trfase"/>
</dbReference>
<evidence type="ECO:0000256" key="2">
    <source>
        <dbReference type="PIRSR" id="PIRSR015753-2"/>
    </source>
</evidence>
<dbReference type="Pfam" id="PF13409">
    <property type="entry name" value="GST_N_2"/>
    <property type="match status" value="1"/>
</dbReference>
<dbReference type="SUPFAM" id="SSF52833">
    <property type="entry name" value="Thioredoxin-like"/>
    <property type="match status" value="1"/>
</dbReference>
<dbReference type="Gene3D" id="3.40.30.10">
    <property type="entry name" value="Glutaredoxin"/>
    <property type="match status" value="1"/>
</dbReference>
<organism evidence="5 6">
    <name type="scientific">Cryoendolithus antarcticus</name>
    <dbReference type="NCBI Taxonomy" id="1507870"/>
    <lineage>
        <taxon>Eukaryota</taxon>
        <taxon>Fungi</taxon>
        <taxon>Dikarya</taxon>
        <taxon>Ascomycota</taxon>
        <taxon>Pezizomycotina</taxon>
        <taxon>Dothideomycetes</taxon>
        <taxon>Dothideomycetidae</taxon>
        <taxon>Cladosporiales</taxon>
        <taxon>Cladosporiaceae</taxon>
        <taxon>Cryoendolithus</taxon>
    </lineage>
</organism>
<evidence type="ECO:0000313" key="6">
    <source>
        <dbReference type="Proteomes" id="UP000192596"/>
    </source>
</evidence>
<evidence type="ECO:0000256" key="1">
    <source>
        <dbReference type="PIRSR" id="PIRSR015753-1"/>
    </source>
</evidence>
<dbReference type="STRING" id="1507870.A0A1V8SNF0"/>
<feature type="domain" description="GST C-terminal" evidence="4">
    <location>
        <begin position="175"/>
        <end position="301"/>
    </location>
</feature>
<dbReference type="GO" id="GO:0005737">
    <property type="term" value="C:cytoplasm"/>
    <property type="evidence" value="ECO:0007669"/>
    <property type="project" value="TreeGrafter"/>
</dbReference>
<feature type="binding site" evidence="2">
    <location>
        <begin position="125"/>
        <end position="128"/>
    </location>
    <ligand>
        <name>glutathione</name>
        <dbReference type="ChEBI" id="CHEBI:57925"/>
    </ligand>
</feature>
<comment type="caution">
    <text evidence="5">The sequence shown here is derived from an EMBL/GenBank/DDBJ whole genome shotgun (WGS) entry which is preliminary data.</text>
</comment>